<protein>
    <submittedName>
        <fullName evidence="3">S-layer protein</fullName>
    </submittedName>
</protein>
<organism evidence="3">
    <name type="scientific">Methanococcus maripaludis (strain C6 / ATCC BAA-1332)</name>
    <dbReference type="NCBI Taxonomy" id="444158"/>
    <lineage>
        <taxon>Archaea</taxon>
        <taxon>Methanobacteriati</taxon>
        <taxon>Methanobacteriota</taxon>
        <taxon>Methanomada group</taxon>
        <taxon>Methanococci</taxon>
        <taxon>Methanococcales</taxon>
        <taxon>Methanococcaceae</taxon>
        <taxon>Methanococcus</taxon>
    </lineage>
</organism>
<dbReference type="Pfam" id="PF05123">
    <property type="entry name" value="S_layer_N"/>
    <property type="match status" value="1"/>
</dbReference>
<evidence type="ECO:0000259" key="1">
    <source>
        <dbReference type="Pfam" id="PF05123"/>
    </source>
</evidence>
<feature type="domain" description="S-layer protein central" evidence="1">
    <location>
        <begin position="111"/>
        <end position="440"/>
    </location>
</feature>
<proteinExistence type="predicted"/>
<accession>A9AB68</accession>
<dbReference type="InterPro" id="IPR022651">
    <property type="entry name" value="S_layer_C"/>
</dbReference>
<dbReference type="HOGENOM" id="CLU_016296_0_0_2"/>
<dbReference type="AlphaFoldDB" id="A9AB68"/>
<name>A9AB68_METM6</name>
<feature type="domain" description="S-layer protein outer" evidence="2">
    <location>
        <begin position="34"/>
        <end position="533"/>
    </location>
</feature>
<evidence type="ECO:0000313" key="3">
    <source>
        <dbReference type="EMBL" id="ABX02591.1"/>
    </source>
</evidence>
<gene>
    <name evidence="3" type="ordered locus">MmarC6_1780</name>
</gene>
<sequence>MAISIKKIVSIGLGGLMLGSALSSSAFAVEKVGDVDSFVSDIVSTDNSNVDIIVGSNSVASDVVSAANIAAKIGSLSFVSQNDESASATLSVASNSKSDEFNLVGSGVTDSLFAVSADDDYVSVISNADFDSSSNLDATGYVSLEDLGTLSEVSDTDPSSWFTNSDDDVSAEFLFLRLKTDGANWKVNSDEMSYITLLFNENTGVPAGLKGMAPGRNIVFMGEEWTLMGMNADADKVAMGKEVYRGTIKEGESYSVNGCEIKIDSIITDGTNYKVNAKILKDGAVIASTCDTAPVNLMANGIGVRFQKVYESVDSNAGYADVVVVNNVKGMPLGSEVIPDYEIYTVVYKSGKLYYSDDFVKGQQNAGLALKYVGDDLTGLESDDTVKIAEYADFLFDDEGSSATKLNVFFEMNEEKEVSLVENQKTNVLNVEIVADEISAVNEESVTVNAPIVKLDTETSMETSENPLILIGGPVVNSVTKELTSAGLIAIDGESLATLAVVSDFANGNDVLVVAGGNRAATTEAADSLIAMI</sequence>
<dbReference type="InterPro" id="IPR006454">
    <property type="entry name" value="S_layer_MJ"/>
</dbReference>
<dbReference type="NCBIfam" id="TIGR01564">
    <property type="entry name" value="S_layer_MJ"/>
    <property type="match status" value="1"/>
</dbReference>
<dbReference type="PhylomeDB" id="A9AB68"/>
<evidence type="ECO:0000259" key="2">
    <source>
        <dbReference type="Pfam" id="PF05124"/>
    </source>
</evidence>
<dbReference type="eggNOG" id="arCOG03418">
    <property type="taxonomic scope" value="Archaea"/>
</dbReference>
<dbReference type="STRING" id="444158.MmarC6_1780"/>
<reference evidence="3" key="1">
    <citation type="submission" date="2007-10" db="EMBL/GenBank/DDBJ databases">
        <title>Complete sequence of Methanococcus maripaludis C6.</title>
        <authorList>
            <consortium name="US DOE Joint Genome Institute"/>
            <person name="Copeland A."/>
            <person name="Lucas S."/>
            <person name="Lapidus A."/>
            <person name="Barry K."/>
            <person name="Glavina del Rio T."/>
            <person name="Dalin E."/>
            <person name="Tice H."/>
            <person name="Pitluck S."/>
            <person name="Clum A."/>
            <person name="Schmutz J."/>
            <person name="Larimer F."/>
            <person name="Land M."/>
            <person name="Hauser L."/>
            <person name="Kyrpides N."/>
            <person name="Mikhailova N."/>
            <person name="Sieprawska-Lupa M."/>
            <person name="Whitman W.B."/>
            <person name="Richardson P."/>
        </authorList>
    </citation>
    <scope>NUCLEOTIDE SEQUENCE [LARGE SCALE GENOMIC DNA]</scope>
    <source>
        <strain evidence="3">C6</strain>
    </source>
</reference>
<dbReference type="EMBL" id="CP000867">
    <property type="protein sequence ID" value="ABX02591.1"/>
    <property type="molecule type" value="Genomic_DNA"/>
</dbReference>
<dbReference type="Pfam" id="PF05124">
    <property type="entry name" value="S_layer_C"/>
    <property type="match status" value="1"/>
</dbReference>
<dbReference type="KEGG" id="mmx:MmarC6_1780"/>
<dbReference type="InterPro" id="IPR022650">
    <property type="entry name" value="S_layer_central"/>
</dbReference>
<dbReference type="OrthoDB" id="92388at2157"/>